<keyword evidence="3" id="KW-1185">Reference proteome</keyword>
<name>A0A139H1X0_9PEZI</name>
<comment type="caution">
    <text evidence="2">The sequence shown here is derived from an EMBL/GenBank/DDBJ whole genome shotgun (WGS) entry which is preliminary data.</text>
</comment>
<evidence type="ECO:0000313" key="2">
    <source>
        <dbReference type="EMBL" id="KXS96368.1"/>
    </source>
</evidence>
<dbReference type="AlphaFoldDB" id="A0A139H1X0"/>
<proteinExistence type="predicted"/>
<dbReference type="Proteomes" id="UP000073492">
    <property type="component" value="Unassembled WGS sequence"/>
</dbReference>
<protein>
    <recommendedName>
        <fullName evidence="4">J domain-containing protein</fullName>
    </recommendedName>
</protein>
<dbReference type="OrthoDB" id="4764735at2759"/>
<evidence type="ECO:0008006" key="4">
    <source>
        <dbReference type="Google" id="ProtNLM"/>
    </source>
</evidence>
<evidence type="ECO:0000313" key="3">
    <source>
        <dbReference type="Proteomes" id="UP000073492"/>
    </source>
</evidence>
<evidence type="ECO:0000256" key="1">
    <source>
        <dbReference type="SAM" id="MobiDB-lite"/>
    </source>
</evidence>
<feature type="compositionally biased region" description="Polar residues" evidence="1">
    <location>
        <begin position="225"/>
        <end position="240"/>
    </location>
</feature>
<feature type="compositionally biased region" description="Polar residues" evidence="1">
    <location>
        <begin position="273"/>
        <end position="289"/>
    </location>
</feature>
<accession>A0A139H1X0</accession>
<dbReference type="EMBL" id="LFZO01000834">
    <property type="protein sequence ID" value="KXS96368.1"/>
    <property type="molecule type" value="Genomic_DNA"/>
</dbReference>
<reference evidence="2 3" key="1">
    <citation type="submission" date="2015-07" db="EMBL/GenBank/DDBJ databases">
        <title>Comparative genomics of the Sigatoka disease complex on banana suggests a link between parallel evolutionary changes in Pseudocercospora fijiensis and Pseudocercospora eumusae and increased virulence on the banana host.</title>
        <authorList>
            <person name="Chang T.-C."/>
            <person name="Salvucci A."/>
            <person name="Crous P.W."/>
            <person name="Stergiopoulos I."/>
        </authorList>
    </citation>
    <scope>NUCLEOTIDE SEQUENCE [LARGE SCALE GENOMIC DNA]</scope>
    <source>
        <strain evidence="2 3">CBS 116634</strain>
    </source>
</reference>
<sequence>MLVIRKMAKKSPTMLFVFTRQRLCCEELGPATYLETMRRRTRVPQFIHLGILLQNIALLVRARACIRQPSRLATRLHKSHLPSLLRINQHSIPSNTMEETRAKAIQAGIERMMLDLERFRAKNDMAFELFWVLRLDELKDIGMPENHPQFQIVVREERAAFPRWQAARKRRDELTAQLKAKDEELDRLEAEAVALEKQLRSEKERKPYRSKSSYRYTDIPYRSGRGSQPENDYSYSSRRPSQADRSRSRTEQRPPPRWQSSHEQKPGRERSRASPSTAPEPQCSRPSTRNYASEVNAWYNYTVAVLSNDNRVNLKYFPTPPSAPCTTNECTSEDNLAPGVCSCAIRSAFEAAPIATGYKKEATRWHPDKFSCCSEPYQEQLKRQATMVFKIVKDILSEGADAPVCSTIKATSYVAVHGPCSSEEPRLEHTI</sequence>
<feature type="compositionally biased region" description="Basic and acidic residues" evidence="1">
    <location>
        <begin position="241"/>
        <end position="272"/>
    </location>
</feature>
<organism evidence="2 3">
    <name type="scientific">Pseudocercospora musae</name>
    <dbReference type="NCBI Taxonomy" id="113226"/>
    <lineage>
        <taxon>Eukaryota</taxon>
        <taxon>Fungi</taxon>
        <taxon>Dikarya</taxon>
        <taxon>Ascomycota</taxon>
        <taxon>Pezizomycotina</taxon>
        <taxon>Dothideomycetes</taxon>
        <taxon>Dothideomycetidae</taxon>
        <taxon>Mycosphaerellales</taxon>
        <taxon>Mycosphaerellaceae</taxon>
        <taxon>Pseudocercospora</taxon>
    </lineage>
</organism>
<gene>
    <name evidence="2" type="ORF">AC579_2781</name>
</gene>
<feature type="region of interest" description="Disordered" evidence="1">
    <location>
        <begin position="199"/>
        <end position="289"/>
    </location>
</feature>